<keyword evidence="3" id="KW-1185">Reference proteome</keyword>
<feature type="region of interest" description="Disordered" evidence="1">
    <location>
        <begin position="1"/>
        <end position="58"/>
    </location>
</feature>
<sequence length="461" mass="50892">MVDDMIASSPSVSSSSNGNGDKPSPSPSSSPVTTPSTTQTRRPQKSSPASPSGVRKRCVRRPAKGSLFGLLGQNAGTSLFVRPICWTDLHAKLLGARFEELPPCDTPLPCNVPGSPPTQGHLQPSPTITILSDALSEILQPSAVHPILSSNAVKTTLMTLWPTAFSKPQLLPELHIFFGGKVYHDAVRVQAMWNFTSEGSRASSQSSFKTVSTRPTDSHQGILASSPGIHNLANLPMLCYIGKNQLASIRRNLFRVAPGPGKSWNAPVFRLQQLRAKALVPADSDHDAHFVGIFLAMAQRHFYASPTPSVRRESYWSPRKGKPPRPNFQDLKLRILTHDNDTSDFLVYTGHVTAQFLDRFHNPYGNPCDDEDSEVPGIKIEYTRVPIWPILGLRERLGKALGEDIVGPFDPENMETWEEDEAEKKNRNRKRKREALAQVFNGSFDEESDGEQQEMGEKKDV</sequence>
<name>A0ABR0SZY4_9HYPO</name>
<feature type="compositionally biased region" description="Acidic residues" evidence="1">
    <location>
        <begin position="444"/>
        <end position="454"/>
    </location>
</feature>
<feature type="compositionally biased region" description="Acidic residues" evidence="1">
    <location>
        <begin position="412"/>
        <end position="421"/>
    </location>
</feature>
<comment type="caution">
    <text evidence="2">The sequence shown here is derived from an EMBL/GenBank/DDBJ whole genome shotgun (WGS) entry which is preliminary data.</text>
</comment>
<evidence type="ECO:0000313" key="3">
    <source>
        <dbReference type="Proteomes" id="UP001338125"/>
    </source>
</evidence>
<organism evidence="2 3">
    <name type="scientific">Cladobotryum mycophilum</name>
    <dbReference type="NCBI Taxonomy" id="491253"/>
    <lineage>
        <taxon>Eukaryota</taxon>
        <taxon>Fungi</taxon>
        <taxon>Dikarya</taxon>
        <taxon>Ascomycota</taxon>
        <taxon>Pezizomycotina</taxon>
        <taxon>Sordariomycetes</taxon>
        <taxon>Hypocreomycetidae</taxon>
        <taxon>Hypocreales</taxon>
        <taxon>Hypocreaceae</taxon>
        <taxon>Cladobotryum</taxon>
    </lineage>
</organism>
<dbReference type="Proteomes" id="UP001338125">
    <property type="component" value="Unassembled WGS sequence"/>
</dbReference>
<evidence type="ECO:0000313" key="2">
    <source>
        <dbReference type="EMBL" id="KAK5997768.1"/>
    </source>
</evidence>
<proteinExistence type="predicted"/>
<protein>
    <recommendedName>
        <fullName evidence="4">HNH nuclease domain-containing protein</fullName>
    </recommendedName>
</protein>
<reference evidence="2 3" key="1">
    <citation type="submission" date="2024-01" db="EMBL/GenBank/DDBJ databases">
        <title>Complete genome of Cladobotryum mycophilum ATHUM6906.</title>
        <authorList>
            <person name="Christinaki A.C."/>
            <person name="Myridakis A.I."/>
            <person name="Kouvelis V.N."/>
        </authorList>
    </citation>
    <scope>NUCLEOTIDE SEQUENCE [LARGE SCALE GENOMIC DNA]</scope>
    <source>
        <strain evidence="2 3">ATHUM6906</strain>
    </source>
</reference>
<gene>
    <name evidence="2" type="ORF">PT974_00127</name>
</gene>
<evidence type="ECO:0008006" key="4">
    <source>
        <dbReference type="Google" id="ProtNLM"/>
    </source>
</evidence>
<feature type="compositionally biased region" description="Low complexity" evidence="1">
    <location>
        <begin position="8"/>
        <end position="41"/>
    </location>
</feature>
<evidence type="ECO:0000256" key="1">
    <source>
        <dbReference type="SAM" id="MobiDB-lite"/>
    </source>
</evidence>
<accession>A0ABR0SZY4</accession>
<dbReference type="EMBL" id="JAVFKD010000001">
    <property type="protein sequence ID" value="KAK5997768.1"/>
    <property type="molecule type" value="Genomic_DNA"/>
</dbReference>
<feature type="region of interest" description="Disordered" evidence="1">
    <location>
        <begin position="410"/>
        <end position="461"/>
    </location>
</feature>